<dbReference type="SUPFAM" id="SSF50346">
    <property type="entry name" value="PRC-barrel domain"/>
    <property type="match status" value="1"/>
</dbReference>
<proteinExistence type="inferred from homology"/>
<dbReference type="InterPro" id="IPR011033">
    <property type="entry name" value="PRC_barrel-like_sf"/>
</dbReference>
<accession>A0A1J5SWI7</accession>
<dbReference type="SUPFAM" id="SSF50447">
    <property type="entry name" value="Translation proteins"/>
    <property type="match status" value="1"/>
</dbReference>
<dbReference type="HAMAP" id="MF_00014">
    <property type="entry name" value="Ribosome_mat_RimM"/>
    <property type="match status" value="1"/>
</dbReference>
<dbReference type="Pfam" id="PF01782">
    <property type="entry name" value="RimM"/>
    <property type="match status" value="1"/>
</dbReference>
<evidence type="ECO:0000259" key="6">
    <source>
        <dbReference type="Pfam" id="PF24986"/>
    </source>
</evidence>
<dbReference type="Gene3D" id="2.30.30.240">
    <property type="entry name" value="PRC-barrel domain"/>
    <property type="match status" value="1"/>
</dbReference>
<dbReference type="InterPro" id="IPR002676">
    <property type="entry name" value="RimM_N"/>
</dbReference>
<keyword evidence="2" id="KW-0690">Ribosome biogenesis</keyword>
<dbReference type="InterPro" id="IPR036976">
    <property type="entry name" value="RimM_N_sf"/>
</dbReference>
<feature type="domain" description="RimM N-terminal" evidence="5">
    <location>
        <begin position="7"/>
        <end position="89"/>
    </location>
</feature>
<evidence type="ECO:0000256" key="1">
    <source>
        <dbReference type="ARBA" id="ARBA00022490"/>
    </source>
</evidence>
<comment type="caution">
    <text evidence="7">The sequence shown here is derived from an EMBL/GenBank/DDBJ whole genome shotgun (WGS) entry which is preliminary data.</text>
</comment>
<dbReference type="Gene3D" id="2.40.30.60">
    <property type="entry name" value="RimM"/>
    <property type="match status" value="1"/>
</dbReference>
<reference evidence="7" key="1">
    <citation type="submission" date="2016-10" db="EMBL/GenBank/DDBJ databases">
        <title>Sequence of Gallionella enrichment culture.</title>
        <authorList>
            <person name="Poehlein A."/>
            <person name="Muehling M."/>
            <person name="Daniel R."/>
        </authorList>
    </citation>
    <scope>NUCLEOTIDE SEQUENCE</scope>
</reference>
<dbReference type="InterPro" id="IPR009000">
    <property type="entry name" value="Transl_B-barrel_sf"/>
</dbReference>
<evidence type="ECO:0000313" key="7">
    <source>
        <dbReference type="EMBL" id="OIR08389.1"/>
    </source>
</evidence>
<dbReference type="NCBIfam" id="TIGR02273">
    <property type="entry name" value="16S_RimM"/>
    <property type="match status" value="1"/>
</dbReference>
<protein>
    <submittedName>
        <fullName evidence="7">Ribosome maturation factor RimM</fullName>
    </submittedName>
</protein>
<keyword evidence="1" id="KW-0963">Cytoplasm</keyword>
<evidence type="ECO:0000259" key="5">
    <source>
        <dbReference type="Pfam" id="PF01782"/>
    </source>
</evidence>
<organism evidence="7">
    <name type="scientific">mine drainage metagenome</name>
    <dbReference type="NCBI Taxonomy" id="410659"/>
    <lineage>
        <taxon>unclassified sequences</taxon>
        <taxon>metagenomes</taxon>
        <taxon>ecological metagenomes</taxon>
    </lineage>
</organism>
<gene>
    <name evidence="7" type="primary">rimM_4</name>
    <name evidence="7" type="ORF">GALL_95570</name>
</gene>
<evidence type="ECO:0000256" key="2">
    <source>
        <dbReference type="ARBA" id="ARBA00022517"/>
    </source>
</evidence>
<dbReference type="EMBL" id="MLJW01000032">
    <property type="protein sequence ID" value="OIR08389.1"/>
    <property type="molecule type" value="Genomic_DNA"/>
</dbReference>
<dbReference type="PANTHER" id="PTHR33692:SF1">
    <property type="entry name" value="RIBOSOME MATURATION FACTOR RIMM"/>
    <property type="match status" value="1"/>
</dbReference>
<dbReference type="InterPro" id="IPR011961">
    <property type="entry name" value="RimM"/>
</dbReference>
<dbReference type="GO" id="GO:0005840">
    <property type="term" value="C:ribosome"/>
    <property type="evidence" value="ECO:0007669"/>
    <property type="project" value="InterPro"/>
</dbReference>
<dbReference type="PANTHER" id="PTHR33692">
    <property type="entry name" value="RIBOSOME MATURATION FACTOR RIMM"/>
    <property type="match status" value="1"/>
</dbReference>
<dbReference type="GO" id="GO:0006364">
    <property type="term" value="P:rRNA processing"/>
    <property type="evidence" value="ECO:0007669"/>
    <property type="project" value="UniProtKB-KW"/>
</dbReference>
<dbReference type="GO" id="GO:0043022">
    <property type="term" value="F:ribosome binding"/>
    <property type="evidence" value="ECO:0007669"/>
    <property type="project" value="InterPro"/>
</dbReference>
<dbReference type="InterPro" id="IPR056792">
    <property type="entry name" value="PRC_RimM"/>
</dbReference>
<dbReference type="AlphaFoldDB" id="A0A1J5SWI7"/>
<feature type="domain" description="Ribosome maturation factor RimM PRC barrel" evidence="6">
    <location>
        <begin position="103"/>
        <end position="166"/>
    </location>
</feature>
<keyword evidence="3" id="KW-0698">rRNA processing</keyword>
<dbReference type="Pfam" id="PF24986">
    <property type="entry name" value="PRC_RimM"/>
    <property type="match status" value="1"/>
</dbReference>
<evidence type="ECO:0000256" key="4">
    <source>
        <dbReference type="ARBA" id="ARBA00023186"/>
    </source>
</evidence>
<evidence type="ECO:0000256" key="3">
    <source>
        <dbReference type="ARBA" id="ARBA00022552"/>
    </source>
</evidence>
<sequence>MNEYINIGKIVATFGVKGEVILKHALGKKTTLKGIEAIFIEQQKNSYLPYFILSSKAKDNEEIYVLIDGIESKESAHRLIQKNVWLLDDDFRKIAGKSAPIALLGYSIINEGENLGPIEEVIEQPHQVLLRITLNGNEALIPLHEETLLKIDRKKKEVHVVLPDGLLEIYR</sequence>
<name>A0A1J5SWI7_9ZZZZ</name>
<keyword evidence="4" id="KW-0143">Chaperone</keyword>